<dbReference type="GeneID" id="115876051"/>
<sequence length="525" mass="61225">MFLSKLYSINNFKYMNDLYYVIRRTAVYHSSQKNVSRKHISSDLLENAFDSISVNKPTDWNDIHDFVLNHEENKENICNKINIDGLIMKWCVQNNKTSYAESYITYLRQSDKEINLATFGLYLRSICQSNLVKLEPEKETEIIQMCTDLKNGHPVLDSITLEDIICALSLTHKWEDCIPLLEEVKLTKTISTRAYSFVISAAFLNNNEKLAWALANELLELDREPLSMVYLSYLKSIKKLEKGGNIVEKLEILFDFFKRNGLICREDVAKELLLYRNTSNVLVKFSGFCNVCKTKLTKMELTDDEFSELKEVFLKNVIIGQDIFIKSDPLEMGQFKEFVTNLGKFDVILDGLNIAYSVGTNKGTQVFSKLVASVISYFVQQKKSVLMLGRTHMNKWPKSNWNYIKNNCTIFLAKDISQDDPYLLYCALHSGPKTIIVTRDQMRGHRHLLKDRKYKMLFTKWLGQRQYELLTFNKNDKPIFRIPPHFSTIAQNSENIWHIPYKSQDKNNSINDNYHKNWVCLKLEK</sequence>
<comment type="similarity">
    <text evidence="4">Belongs to the PPR family. P subfamily.</text>
</comment>
<dbReference type="KEGG" id="soy:115876051"/>
<organism evidence="17 18">
    <name type="scientific">Sitophilus oryzae</name>
    <name type="common">Rice weevil</name>
    <name type="synonym">Curculio oryzae</name>
    <dbReference type="NCBI Taxonomy" id="7048"/>
    <lineage>
        <taxon>Eukaryota</taxon>
        <taxon>Metazoa</taxon>
        <taxon>Ecdysozoa</taxon>
        <taxon>Arthropoda</taxon>
        <taxon>Hexapoda</taxon>
        <taxon>Insecta</taxon>
        <taxon>Pterygota</taxon>
        <taxon>Neoptera</taxon>
        <taxon>Endopterygota</taxon>
        <taxon>Coleoptera</taxon>
        <taxon>Polyphaga</taxon>
        <taxon>Cucujiformia</taxon>
        <taxon>Curculionidae</taxon>
        <taxon>Dryophthorinae</taxon>
        <taxon>Sitophilus</taxon>
    </lineage>
</organism>
<evidence type="ECO:0000256" key="10">
    <source>
        <dbReference type="ARBA" id="ARBA00022833"/>
    </source>
</evidence>
<comment type="subcellular location">
    <subcellularLocation>
        <location evidence="3">Mitochondrion</location>
    </subcellularLocation>
</comment>
<keyword evidence="9" id="KW-0378">Hydrolase</keyword>
<comment type="cofactor">
    <cofactor evidence="2">
        <name>Mg(2+)</name>
        <dbReference type="ChEBI" id="CHEBI:18420"/>
    </cofactor>
</comment>
<dbReference type="InterPro" id="IPR033495">
    <property type="entry name" value="MRPP3_PIN_dom"/>
</dbReference>
<keyword evidence="7" id="KW-0540">Nuclease</keyword>
<dbReference type="GO" id="GO:0001682">
    <property type="term" value="P:tRNA 5'-leader removal"/>
    <property type="evidence" value="ECO:0007669"/>
    <property type="project" value="TreeGrafter"/>
</dbReference>
<dbReference type="GO" id="GO:0046872">
    <property type="term" value="F:metal ion binding"/>
    <property type="evidence" value="ECO:0007669"/>
    <property type="project" value="UniProtKB-KW"/>
</dbReference>
<keyword evidence="12" id="KW-0809">Transit peptide</keyword>
<evidence type="ECO:0000256" key="5">
    <source>
        <dbReference type="ARBA" id="ARBA00012179"/>
    </source>
</evidence>
<proteinExistence type="inferred from homology"/>
<feature type="domain" description="PRORP" evidence="16">
    <location>
        <begin position="285"/>
        <end position="520"/>
    </location>
</feature>
<evidence type="ECO:0000256" key="14">
    <source>
        <dbReference type="ARBA" id="ARBA00044536"/>
    </source>
</evidence>
<keyword evidence="6" id="KW-0819">tRNA processing</keyword>
<dbReference type="Proteomes" id="UP000504635">
    <property type="component" value="Unplaced"/>
</dbReference>
<dbReference type="CDD" id="cd18718">
    <property type="entry name" value="PIN_PRORP"/>
    <property type="match status" value="1"/>
</dbReference>
<dbReference type="AlphaFoldDB" id="A0A6J2X8R8"/>
<evidence type="ECO:0000256" key="12">
    <source>
        <dbReference type="ARBA" id="ARBA00022946"/>
    </source>
</evidence>
<dbReference type="PANTHER" id="PTHR13547">
    <property type="match status" value="1"/>
</dbReference>
<comment type="catalytic activity">
    <reaction evidence="1">
        <text>Endonucleolytic cleavage of RNA, removing 5'-extranucleotides from tRNA precursor.</text>
        <dbReference type="EC" id="3.1.26.5"/>
    </reaction>
</comment>
<evidence type="ECO:0000256" key="15">
    <source>
        <dbReference type="ARBA" id="ARBA00044559"/>
    </source>
</evidence>
<dbReference type="InterPro" id="IPR031595">
    <property type="entry name" value="PRORP_C"/>
</dbReference>
<dbReference type="Pfam" id="PF16953">
    <property type="entry name" value="PRORP"/>
    <property type="match status" value="1"/>
</dbReference>
<accession>A0A6J2X8R8</accession>
<dbReference type="InParanoid" id="A0A6J2X8R8"/>
<evidence type="ECO:0000256" key="3">
    <source>
        <dbReference type="ARBA" id="ARBA00004173"/>
    </source>
</evidence>
<evidence type="ECO:0000256" key="4">
    <source>
        <dbReference type="ARBA" id="ARBA00007626"/>
    </source>
</evidence>
<evidence type="ECO:0000259" key="16">
    <source>
        <dbReference type="Pfam" id="PF16953"/>
    </source>
</evidence>
<evidence type="ECO:0000256" key="1">
    <source>
        <dbReference type="ARBA" id="ARBA00000928"/>
    </source>
</evidence>
<evidence type="ECO:0000256" key="9">
    <source>
        <dbReference type="ARBA" id="ARBA00022801"/>
    </source>
</evidence>
<evidence type="ECO:0000256" key="2">
    <source>
        <dbReference type="ARBA" id="ARBA00001946"/>
    </source>
</evidence>
<dbReference type="EC" id="3.1.26.5" evidence="5"/>
<evidence type="ECO:0000256" key="11">
    <source>
        <dbReference type="ARBA" id="ARBA00022842"/>
    </source>
</evidence>
<dbReference type="GO" id="GO:0004526">
    <property type="term" value="F:ribonuclease P activity"/>
    <property type="evidence" value="ECO:0007669"/>
    <property type="project" value="UniProtKB-EC"/>
</dbReference>
<dbReference type="GO" id="GO:0097745">
    <property type="term" value="P:mitochondrial tRNA 5'-end processing"/>
    <property type="evidence" value="ECO:0007669"/>
    <property type="project" value="TreeGrafter"/>
</dbReference>
<evidence type="ECO:0000313" key="18">
    <source>
        <dbReference type="RefSeq" id="XP_030747586.1"/>
    </source>
</evidence>
<reference evidence="18" key="1">
    <citation type="submission" date="2025-08" db="UniProtKB">
        <authorList>
            <consortium name="RefSeq"/>
        </authorList>
    </citation>
    <scope>IDENTIFICATION</scope>
    <source>
        <tissue evidence="18">Gonads</tissue>
    </source>
</reference>
<dbReference type="Gene3D" id="3.40.50.11980">
    <property type="match status" value="1"/>
</dbReference>
<gene>
    <name evidence="18" type="primary">LOC115876051</name>
</gene>
<protein>
    <recommendedName>
        <fullName evidence="14">Mitochondrial ribonuclease P catalytic subunit</fullName>
        <ecNumber evidence="5">3.1.26.5</ecNumber>
    </recommendedName>
    <alternativeName>
        <fullName evidence="15">Mitochondrial ribonuclease P protein 3</fullName>
    </alternativeName>
</protein>
<dbReference type="GO" id="GO:0030678">
    <property type="term" value="C:mitochondrial ribonuclease P complex"/>
    <property type="evidence" value="ECO:0007669"/>
    <property type="project" value="TreeGrafter"/>
</dbReference>
<evidence type="ECO:0000256" key="8">
    <source>
        <dbReference type="ARBA" id="ARBA00022723"/>
    </source>
</evidence>
<name>A0A6J2X8R8_SITOR</name>
<evidence type="ECO:0000313" key="17">
    <source>
        <dbReference type="Proteomes" id="UP000504635"/>
    </source>
</evidence>
<dbReference type="FunCoup" id="A0A6J2X8R8">
    <property type="interactions" value="1392"/>
</dbReference>
<evidence type="ECO:0000256" key="7">
    <source>
        <dbReference type="ARBA" id="ARBA00022722"/>
    </source>
</evidence>
<dbReference type="OrthoDB" id="46913at2759"/>
<keyword evidence="10" id="KW-0862">Zinc</keyword>
<dbReference type="InterPro" id="IPR011990">
    <property type="entry name" value="TPR-like_helical_dom_sf"/>
</dbReference>
<dbReference type="RefSeq" id="XP_030747586.1">
    <property type="nucleotide sequence ID" value="XM_030891726.1"/>
</dbReference>
<keyword evidence="11" id="KW-0460">Magnesium</keyword>
<dbReference type="CTD" id="31568"/>
<keyword evidence="17" id="KW-1185">Reference proteome</keyword>
<keyword evidence="13" id="KW-0496">Mitochondrion</keyword>
<dbReference type="PANTHER" id="PTHR13547:SF1">
    <property type="entry name" value="MITOCHONDRIAL RIBONUCLEASE P CATALYTIC SUBUNIT"/>
    <property type="match status" value="1"/>
</dbReference>
<evidence type="ECO:0000256" key="6">
    <source>
        <dbReference type="ARBA" id="ARBA00022694"/>
    </source>
</evidence>
<keyword evidence="8" id="KW-0479">Metal-binding</keyword>
<evidence type="ECO:0000256" key="13">
    <source>
        <dbReference type="ARBA" id="ARBA00023128"/>
    </source>
</evidence>
<dbReference type="Gene3D" id="1.25.40.10">
    <property type="entry name" value="Tetratricopeptide repeat domain"/>
    <property type="match status" value="1"/>
</dbReference>